<evidence type="ECO:0000256" key="4">
    <source>
        <dbReference type="PROSITE-ProRule" id="PRU00433"/>
    </source>
</evidence>
<name>A0A1F6TXB4_9PROT</name>
<dbReference type="GO" id="GO:0020037">
    <property type="term" value="F:heme binding"/>
    <property type="evidence" value="ECO:0007669"/>
    <property type="project" value="InterPro"/>
</dbReference>
<dbReference type="PROSITE" id="PS51007">
    <property type="entry name" value="CYTC"/>
    <property type="match status" value="1"/>
</dbReference>
<evidence type="ECO:0000256" key="1">
    <source>
        <dbReference type="ARBA" id="ARBA00022617"/>
    </source>
</evidence>
<feature type="transmembrane region" description="Helical" evidence="5">
    <location>
        <begin position="12"/>
        <end position="33"/>
    </location>
</feature>
<reference evidence="7 8" key="1">
    <citation type="journal article" date="2016" name="Nat. Commun.">
        <title>Thousands of microbial genomes shed light on interconnected biogeochemical processes in an aquifer system.</title>
        <authorList>
            <person name="Anantharaman K."/>
            <person name="Brown C.T."/>
            <person name="Hug L.A."/>
            <person name="Sharon I."/>
            <person name="Castelle C.J."/>
            <person name="Probst A.J."/>
            <person name="Thomas B.C."/>
            <person name="Singh A."/>
            <person name="Wilkins M.J."/>
            <person name="Karaoz U."/>
            <person name="Brodie E.L."/>
            <person name="Williams K.H."/>
            <person name="Hubbard S.S."/>
            <person name="Banfield J.F."/>
        </authorList>
    </citation>
    <scope>NUCLEOTIDE SEQUENCE [LARGE SCALE GENOMIC DNA]</scope>
</reference>
<proteinExistence type="predicted"/>
<dbReference type="EMBL" id="MFTC01000089">
    <property type="protein sequence ID" value="OGI49757.1"/>
    <property type="molecule type" value="Genomic_DNA"/>
</dbReference>
<accession>A0A1F6TXB4</accession>
<keyword evidence="1 4" id="KW-0349">Heme</keyword>
<organism evidence="7 8">
    <name type="scientific">Candidatus Muproteobacteria bacterium RIFCSPLOWO2_01_FULL_60_18</name>
    <dbReference type="NCBI Taxonomy" id="1817768"/>
    <lineage>
        <taxon>Bacteria</taxon>
        <taxon>Pseudomonadati</taxon>
        <taxon>Pseudomonadota</taxon>
        <taxon>Candidatus Muproteobacteria</taxon>
    </lineage>
</organism>
<keyword evidence="3 4" id="KW-0408">Iron</keyword>
<gene>
    <name evidence="7" type="ORF">A3A87_10140</name>
</gene>
<dbReference type="InterPro" id="IPR009056">
    <property type="entry name" value="Cyt_c-like_dom"/>
</dbReference>
<evidence type="ECO:0000256" key="2">
    <source>
        <dbReference type="ARBA" id="ARBA00022723"/>
    </source>
</evidence>
<keyword evidence="5" id="KW-0472">Membrane</keyword>
<evidence type="ECO:0000256" key="3">
    <source>
        <dbReference type="ARBA" id="ARBA00023004"/>
    </source>
</evidence>
<keyword evidence="5" id="KW-1133">Transmembrane helix</keyword>
<evidence type="ECO:0000259" key="6">
    <source>
        <dbReference type="PROSITE" id="PS51007"/>
    </source>
</evidence>
<evidence type="ECO:0000313" key="7">
    <source>
        <dbReference type="EMBL" id="OGI49757.1"/>
    </source>
</evidence>
<keyword evidence="2 4" id="KW-0479">Metal-binding</keyword>
<evidence type="ECO:0000313" key="8">
    <source>
        <dbReference type="Proteomes" id="UP000179037"/>
    </source>
</evidence>
<dbReference type="Proteomes" id="UP000179037">
    <property type="component" value="Unassembled WGS sequence"/>
</dbReference>
<feature type="domain" description="Cytochrome c" evidence="6">
    <location>
        <begin position="153"/>
        <end position="250"/>
    </location>
</feature>
<feature type="transmembrane region" description="Helical" evidence="5">
    <location>
        <begin position="39"/>
        <end position="60"/>
    </location>
</feature>
<protein>
    <recommendedName>
        <fullName evidence="6">Cytochrome c domain-containing protein</fullName>
    </recommendedName>
</protein>
<dbReference type="InterPro" id="IPR036909">
    <property type="entry name" value="Cyt_c-like_dom_sf"/>
</dbReference>
<evidence type="ECO:0000256" key="5">
    <source>
        <dbReference type="SAM" id="Phobius"/>
    </source>
</evidence>
<dbReference type="SUPFAM" id="SSF46626">
    <property type="entry name" value="Cytochrome c"/>
    <property type="match status" value="1"/>
</dbReference>
<dbReference type="GO" id="GO:0009055">
    <property type="term" value="F:electron transfer activity"/>
    <property type="evidence" value="ECO:0007669"/>
    <property type="project" value="InterPro"/>
</dbReference>
<dbReference type="AlphaFoldDB" id="A0A1F6TXB4"/>
<dbReference type="GO" id="GO:0046872">
    <property type="term" value="F:metal ion binding"/>
    <property type="evidence" value="ECO:0007669"/>
    <property type="project" value="UniProtKB-KW"/>
</dbReference>
<dbReference type="Gene3D" id="1.10.760.10">
    <property type="entry name" value="Cytochrome c-like domain"/>
    <property type="match status" value="1"/>
</dbReference>
<keyword evidence="5" id="KW-0812">Transmembrane</keyword>
<sequence length="260" mass="29161">MPKKLKNMPRLLQAVLAVAGIYLGFVLVFDVILGQVIPASLLTMYMFFVVAGVFMVYTFTEESARALTAPIRALVEDPSKKTIRNIVFVLVPLLAGAYTYNKMSPSFEAPVELRSIHPAPPSSVMVFGKRYDLLKLVNPYRKVEKEDPEKFKTLVAEGAAIYIQNCHSCHGGKLDGRGPYAAGLNPVPLSFQDVGTIAQLQESYLFWRIATGGPGLPKEATPWISSMPVWQDFLTEDEIWKVILFLYDYTGQRPRSWEHE</sequence>
<comment type="caution">
    <text evidence="7">The sequence shown here is derived from an EMBL/GenBank/DDBJ whole genome shotgun (WGS) entry which is preliminary data.</text>
</comment>
<dbReference type="Pfam" id="PF13442">
    <property type="entry name" value="Cytochrome_CBB3"/>
    <property type="match status" value="1"/>
</dbReference>
<dbReference type="STRING" id="1817768.A3A87_10140"/>